<evidence type="ECO:0000256" key="1">
    <source>
        <dbReference type="SAM" id="Phobius"/>
    </source>
</evidence>
<name>A0A482WBY2_ASBVE</name>
<evidence type="ECO:0000313" key="3">
    <source>
        <dbReference type="Proteomes" id="UP000292052"/>
    </source>
</evidence>
<keyword evidence="3" id="KW-1185">Reference proteome</keyword>
<evidence type="ECO:0008006" key="4">
    <source>
        <dbReference type="Google" id="ProtNLM"/>
    </source>
</evidence>
<accession>A0A482WBY2</accession>
<keyword evidence="1" id="KW-1133">Transmembrane helix</keyword>
<dbReference type="OrthoDB" id="6807762at2759"/>
<comment type="caution">
    <text evidence="2">The sequence shown here is derived from an EMBL/GenBank/DDBJ whole genome shotgun (WGS) entry which is preliminary data.</text>
</comment>
<dbReference type="Proteomes" id="UP000292052">
    <property type="component" value="Unassembled WGS sequence"/>
</dbReference>
<proteinExistence type="predicted"/>
<reference evidence="2 3" key="1">
    <citation type="submission" date="2017-03" db="EMBL/GenBank/DDBJ databases">
        <title>Genome of the blue death feigning beetle - Asbolus verrucosus.</title>
        <authorList>
            <person name="Rider S.D."/>
        </authorList>
    </citation>
    <scope>NUCLEOTIDE SEQUENCE [LARGE SCALE GENOMIC DNA]</scope>
    <source>
        <strain evidence="2">Butters</strain>
        <tissue evidence="2">Head and leg muscle</tissue>
    </source>
</reference>
<organism evidence="2 3">
    <name type="scientific">Asbolus verrucosus</name>
    <name type="common">Desert ironclad beetle</name>
    <dbReference type="NCBI Taxonomy" id="1661398"/>
    <lineage>
        <taxon>Eukaryota</taxon>
        <taxon>Metazoa</taxon>
        <taxon>Ecdysozoa</taxon>
        <taxon>Arthropoda</taxon>
        <taxon>Hexapoda</taxon>
        <taxon>Insecta</taxon>
        <taxon>Pterygota</taxon>
        <taxon>Neoptera</taxon>
        <taxon>Endopterygota</taxon>
        <taxon>Coleoptera</taxon>
        <taxon>Polyphaga</taxon>
        <taxon>Cucujiformia</taxon>
        <taxon>Tenebrionidae</taxon>
        <taxon>Pimeliinae</taxon>
        <taxon>Asbolus</taxon>
    </lineage>
</organism>
<evidence type="ECO:0000313" key="2">
    <source>
        <dbReference type="EMBL" id="RZC41898.1"/>
    </source>
</evidence>
<sequence>MPMWGDQSEIFCRGVFDEYFGTWFKISYYIYFGTGPFMVFTAVRLCFVLLYTIFRLQVQFQLINEYILQISNDFDIFDD</sequence>
<gene>
    <name evidence="2" type="ORF">BDFB_015158</name>
</gene>
<dbReference type="AlphaFoldDB" id="A0A482WBY2"/>
<keyword evidence="1" id="KW-0472">Membrane</keyword>
<feature type="transmembrane region" description="Helical" evidence="1">
    <location>
        <begin position="28"/>
        <end position="54"/>
    </location>
</feature>
<keyword evidence="1" id="KW-0812">Transmembrane</keyword>
<protein>
    <recommendedName>
        <fullName evidence="4">Anoctamin</fullName>
    </recommendedName>
</protein>
<dbReference type="EMBL" id="QDEB01013166">
    <property type="protein sequence ID" value="RZC41898.1"/>
    <property type="molecule type" value="Genomic_DNA"/>
</dbReference>